<evidence type="ECO:0000256" key="8">
    <source>
        <dbReference type="ARBA" id="ARBA00023157"/>
    </source>
</evidence>
<dbReference type="FunFam" id="3.40.30.10:FF:000042">
    <property type="entry name" value="protein disulfide-isomerase A2"/>
    <property type="match status" value="1"/>
</dbReference>
<comment type="catalytic activity">
    <reaction evidence="1">
        <text>Catalyzes the rearrangement of -S-S- bonds in proteins.</text>
        <dbReference type="EC" id="5.3.4.1"/>
    </reaction>
</comment>
<dbReference type="CDD" id="cd02995">
    <property type="entry name" value="PDI_a_PDI_a'_C"/>
    <property type="match status" value="1"/>
</dbReference>
<protein>
    <recommendedName>
        <fullName evidence="4">protein disulfide-isomerase</fullName>
        <ecNumber evidence="4">5.3.4.1</ecNumber>
    </recommendedName>
</protein>
<dbReference type="CDD" id="cd02981">
    <property type="entry name" value="PDI_b_family"/>
    <property type="match status" value="1"/>
</dbReference>
<dbReference type="Gene3D" id="3.40.30.10">
    <property type="entry name" value="Glutaredoxin"/>
    <property type="match status" value="4"/>
</dbReference>
<evidence type="ECO:0000256" key="11">
    <source>
        <dbReference type="ARBA" id="ARBA00023284"/>
    </source>
</evidence>
<reference evidence="15 16" key="1">
    <citation type="journal article" date="2014" name="Genome Biol.">
        <title>Transcriptome and methylome profiling reveals relics of genome dominance in the mesopolyploid Brassica oleracea.</title>
        <authorList>
            <person name="Parkin I.A."/>
            <person name="Koh C."/>
            <person name="Tang H."/>
            <person name="Robinson S.J."/>
            <person name="Kagale S."/>
            <person name="Clarke W.E."/>
            <person name="Town C.D."/>
            <person name="Nixon J."/>
            <person name="Krishnakumar V."/>
            <person name="Bidwell S.L."/>
            <person name="Denoeud F."/>
            <person name="Belcram H."/>
            <person name="Links M.G."/>
            <person name="Just J."/>
            <person name="Clarke C."/>
            <person name="Bender T."/>
            <person name="Huebert T."/>
            <person name="Mason A.S."/>
            <person name="Pires J.C."/>
            <person name="Barker G."/>
            <person name="Moore J."/>
            <person name="Walley P.G."/>
            <person name="Manoli S."/>
            <person name="Batley J."/>
            <person name="Edwards D."/>
            <person name="Nelson M.N."/>
            <person name="Wang X."/>
            <person name="Paterson A.H."/>
            <person name="King G."/>
            <person name="Bancroft I."/>
            <person name="Chalhoub B."/>
            <person name="Sharpe A.G."/>
        </authorList>
    </citation>
    <scope>NUCLEOTIDE SEQUENCE</scope>
    <source>
        <strain evidence="15 16">cv. TO1000</strain>
    </source>
</reference>
<name>A0A0D3BMM2_BRAOL</name>
<dbReference type="PANTHER" id="PTHR18929">
    <property type="entry name" value="PROTEIN DISULFIDE ISOMERASE"/>
    <property type="match status" value="1"/>
</dbReference>
<dbReference type="STRING" id="109376.A0A0D3BMM2"/>
<dbReference type="GO" id="GO:0005788">
    <property type="term" value="C:endoplasmic reticulum lumen"/>
    <property type="evidence" value="ECO:0007669"/>
    <property type="project" value="UniProtKB-SubCell"/>
</dbReference>
<dbReference type="GO" id="GO:0003756">
    <property type="term" value="F:protein disulfide isomerase activity"/>
    <property type="evidence" value="ECO:0007669"/>
    <property type="project" value="UniProtKB-EC"/>
</dbReference>
<evidence type="ECO:0000256" key="1">
    <source>
        <dbReference type="ARBA" id="ARBA00001182"/>
    </source>
</evidence>
<dbReference type="InterPro" id="IPR013766">
    <property type="entry name" value="Thioredoxin_domain"/>
</dbReference>
<dbReference type="GO" id="GO:0034976">
    <property type="term" value="P:response to endoplasmic reticulum stress"/>
    <property type="evidence" value="ECO:0007669"/>
    <property type="project" value="TreeGrafter"/>
</dbReference>
<evidence type="ECO:0000256" key="4">
    <source>
        <dbReference type="ARBA" id="ARBA00012723"/>
    </source>
</evidence>
<keyword evidence="9" id="KW-0325">Glycoprotein</keyword>
<evidence type="ECO:0000256" key="6">
    <source>
        <dbReference type="ARBA" id="ARBA00022737"/>
    </source>
</evidence>
<dbReference type="Pfam" id="PF00085">
    <property type="entry name" value="Thioredoxin"/>
    <property type="match status" value="2"/>
</dbReference>
<evidence type="ECO:0000313" key="16">
    <source>
        <dbReference type="Proteomes" id="UP000032141"/>
    </source>
</evidence>
<dbReference type="FunFam" id="3.40.30.10:FF:000134">
    <property type="entry name" value="Protein disulfide-isomerase"/>
    <property type="match status" value="1"/>
</dbReference>
<evidence type="ECO:0000256" key="12">
    <source>
        <dbReference type="ARBA" id="ARBA00054003"/>
    </source>
</evidence>
<evidence type="ECO:0000256" key="3">
    <source>
        <dbReference type="ARBA" id="ARBA00006347"/>
    </source>
</evidence>
<proteinExistence type="inferred from homology"/>
<keyword evidence="16" id="KW-1185">Reference proteome</keyword>
<dbReference type="InterPro" id="IPR036249">
    <property type="entry name" value="Thioredoxin-like_sf"/>
</dbReference>
<dbReference type="FunFam" id="3.40.30.10:FF:000204">
    <property type="entry name" value="Protein disulfide isomerase-like 1-6"/>
    <property type="match status" value="1"/>
</dbReference>
<evidence type="ECO:0000256" key="9">
    <source>
        <dbReference type="ARBA" id="ARBA00023180"/>
    </source>
</evidence>
<keyword evidence="6" id="KW-0677">Repeat</keyword>
<dbReference type="EC" id="5.3.4.1" evidence="4"/>
<sequence>MSMNPKLSVSTFILLLLLTFLLIPSHSSSSDDDLEQLLAVDEQLQEDRPEHQQSEAETVSKAQRIVMELSGDNAKRVVDGNEFVLVLGYAPWCARSADLMPRFSEAATGLKEIGSPVLMAKIDGDREDIVIWVQKKTGSSIITVNTLDEAQRFLNKYHSFVVGLFHKFEGSEYNEFVKAAKSDNEIQFVETSDNDVAKLLFPHLKTNTVFIGLVKTEAERYTVYDGPYKMEKLLEFLGNNKFPLITRLTESNTVWVYSSPVKLQVMIFSKADVFQNLAQSLEDLARKFKSKLMLIYVDITNENLAMPFLTLFGIDHANKTVVAAFDNNLNSKYLLESDPSPSNIEEFCSGLADGTVSHYYRSEPVPDNENASIVTVVGKTFDELVLNSHENVLLEVHTPWCVNCEAMSKQVLKLAKHFKGFKNLVFARIDASVNEHAKLQVDDFPTILLYKSGEKEKPLKLSTKHSAKDMAVFINEELKPKDGSARDEL</sequence>
<evidence type="ECO:0000256" key="10">
    <source>
        <dbReference type="ARBA" id="ARBA00023235"/>
    </source>
</evidence>
<keyword evidence="7" id="KW-0256">Endoplasmic reticulum</keyword>
<feature type="signal peptide" evidence="13">
    <location>
        <begin position="1"/>
        <end position="29"/>
    </location>
</feature>
<dbReference type="eggNOG" id="KOG0190">
    <property type="taxonomic scope" value="Eukaryota"/>
</dbReference>
<dbReference type="OMA" id="KHSAKDM"/>
<evidence type="ECO:0000256" key="5">
    <source>
        <dbReference type="ARBA" id="ARBA00022729"/>
    </source>
</evidence>
<keyword evidence="10" id="KW-0413">Isomerase</keyword>
<keyword evidence="5 13" id="KW-0732">Signal</keyword>
<dbReference type="SUPFAM" id="SSF52833">
    <property type="entry name" value="Thioredoxin-like"/>
    <property type="match status" value="4"/>
</dbReference>
<evidence type="ECO:0000256" key="7">
    <source>
        <dbReference type="ARBA" id="ARBA00022824"/>
    </source>
</evidence>
<dbReference type="Gramene" id="Bo3g181090.1">
    <property type="protein sequence ID" value="Bo3g181090.1"/>
    <property type="gene ID" value="Bo3g181090"/>
</dbReference>
<dbReference type="PANTHER" id="PTHR18929:SF189">
    <property type="entry name" value="PROTEIN DISULFIDE ISOMERASE-LIKE 1-5-RELATED"/>
    <property type="match status" value="1"/>
</dbReference>
<comment type="similarity">
    <text evidence="3">Belongs to the protein disulfide isomerase family.</text>
</comment>
<feature type="domain" description="Thioredoxin" evidence="14">
    <location>
        <begin position="334"/>
        <end position="479"/>
    </location>
</feature>
<evidence type="ECO:0000256" key="13">
    <source>
        <dbReference type="SAM" id="SignalP"/>
    </source>
</evidence>
<dbReference type="AlphaFoldDB" id="A0A0D3BMM2"/>
<evidence type="ECO:0000313" key="15">
    <source>
        <dbReference type="EnsemblPlants" id="Bo3g181090.1"/>
    </source>
</evidence>
<dbReference type="EnsemblPlants" id="Bo3g181090.1">
    <property type="protein sequence ID" value="Bo3g181090.1"/>
    <property type="gene ID" value="Bo3g181090"/>
</dbReference>
<keyword evidence="11" id="KW-0676">Redox-active center</keyword>
<feature type="chain" id="PRO_5002257973" description="protein disulfide-isomerase" evidence="13">
    <location>
        <begin position="30"/>
        <end position="489"/>
    </location>
</feature>
<comment type="function">
    <text evidence="12">Acts as a protein-folding catalyst that interacts with nascent polypeptides to catalyze the formation, isomerization, and reduction or oxidation of disulfide bonds.</text>
</comment>
<dbReference type="CDD" id="cd02982">
    <property type="entry name" value="PDI_b'_family"/>
    <property type="match status" value="1"/>
</dbReference>
<reference evidence="15" key="2">
    <citation type="submission" date="2015-03" db="UniProtKB">
        <authorList>
            <consortium name="EnsemblPlants"/>
        </authorList>
    </citation>
    <scope>IDENTIFICATION</scope>
</reference>
<dbReference type="Proteomes" id="UP000032141">
    <property type="component" value="Chromosome C3"/>
</dbReference>
<keyword evidence="8" id="KW-1015">Disulfide bond</keyword>
<dbReference type="PROSITE" id="PS51352">
    <property type="entry name" value="THIOREDOXIN_2"/>
    <property type="match status" value="1"/>
</dbReference>
<dbReference type="HOGENOM" id="CLU_025879_7_0_1"/>
<organism evidence="15 16">
    <name type="scientific">Brassica oleracea var. oleracea</name>
    <dbReference type="NCBI Taxonomy" id="109376"/>
    <lineage>
        <taxon>Eukaryota</taxon>
        <taxon>Viridiplantae</taxon>
        <taxon>Streptophyta</taxon>
        <taxon>Embryophyta</taxon>
        <taxon>Tracheophyta</taxon>
        <taxon>Spermatophyta</taxon>
        <taxon>Magnoliopsida</taxon>
        <taxon>eudicotyledons</taxon>
        <taxon>Gunneridae</taxon>
        <taxon>Pentapetalae</taxon>
        <taxon>rosids</taxon>
        <taxon>malvids</taxon>
        <taxon>Brassicales</taxon>
        <taxon>Brassicaceae</taxon>
        <taxon>Brassiceae</taxon>
        <taxon>Brassica</taxon>
    </lineage>
</organism>
<dbReference type="GO" id="GO:0006457">
    <property type="term" value="P:protein folding"/>
    <property type="evidence" value="ECO:0007669"/>
    <property type="project" value="TreeGrafter"/>
</dbReference>
<accession>A0A0D3BMM2</accession>
<dbReference type="CDD" id="cd02961">
    <property type="entry name" value="PDI_a_family"/>
    <property type="match status" value="1"/>
</dbReference>
<evidence type="ECO:0000259" key="14">
    <source>
        <dbReference type="PROSITE" id="PS51352"/>
    </source>
</evidence>
<comment type="subcellular location">
    <subcellularLocation>
        <location evidence="2">Endoplasmic reticulum lumen</location>
    </subcellularLocation>
</comment>
<dbReference type="Pfam" id="PF13848">
    <property type="entry name" value="Thioredoxin_6"/>
    <property type="match status" value="1"/>
</dbReference>
<evidence type="ECO:0000256" key="2">
    <source>
        <dbReference type="ARBA" id="ARBA00004319"/>
    </source>
</evidence>